<organism evidence="1 2">
    <name type="scientific">Tritrichomonas foetus</name>
    <dbReference type="NCBI Taxonomy" id="1144522"/>
    <lineage>
        <taxon>Eukaryota</taxon>
        <taxon>Metamonada</taxon>
        <taxon>Parabasalia</taxon>
        <taxon>Tritrichomonadida</taxon>
        <taxon>Tritrichomonadidae</taxon>
        <taxon>Tritrichomonas</taxon>
    </lineage>
</organism>
<dbReference type="Proteomes" id="UP000179807">
    <property type="component" value="Unassembled WGS sequence"/>
</dbReference>
<dbReference type="GeneID" id="94828350"/>
<dbReference type="Gene3D" id="1.10.510.10">
    <property type="entry name" value="Transferase(Phosphotransferase) domain 1"/>
    <property type="match status" value="1"/>
</dbReference>
<dbReference type="Gene3D" id="3.30.200.20">
    <property type="entry name" value="Phosphorylase Kinase, domain 1"/>
    <property type="match status" value="1"/>
</dbReference>
<dbReference type="InterPro" id="IPR011009">
    <property type="entry name" value="Kinase-like_dom_sf"/>
</dbReference>
<reference evidence="1" key="1">
    <citation type="submission" date="2016-10" db="EMBL/GenBank/DDBJ databases">
        <authorList>
            <person name="Benchimol M."/>
            <person name="Almeida L.G."/>
            <person name="Vasconcelos A.T."/>
            <person name="Perreira-Neves A."/>
            <person name="Rosa I.A."/>
            <person name="Tasca T."/>
            <person name="Bogo M.R."/>
            <person name="de Souza W."/>
        </authorList>
    </citation>
    <scope>NUCLEOTIDE SEQUENCE [LARGE SCALE GENOMIC DNA]</scope>
    <source>
        <strain evidence="1">K</strain>
    </source>
</reference>
<evidence type="ECO:0000313" key="2">
    <source>
        <dbReference type="Proteomes" id="UP000179807"/>
    </source>
</evidence>
<keyword evidence="2" id="KW-1185">Reference proteome</keyword>
<evidence type="ECO:0000313" key="1">
    <source>
        <dbReference type="EMBL" id="OHT01820.1"/>
    </source>
</evidence>
<protein>
    <recommendedName>
        <fullName evidence="3">Protein kinase domain-containing protein</fullName>
    </recommendedName>
</protein>
<dbReference type="RefSeq" id="XP_068354956.1">
    <property type="nucleotide sequence ID" value="XM_068493646.1"/>
</dbReference>
<accession>A0A1J4JWB5</accession>
<name>A0A1J4JWB5_9EUKA</name>
<dbReference type="SUPFAM" id="SSF56112">
    <property type="entry name" value="Protein kinase-like (PK-like)"/>
    <property type="match status" value="1"/>
</dbReference>
<dbReference type="OrthoDB" id="10264967at2759"/>
<sequence>MSDGDFIQLQDSKVSVNLETLASVNFVAPAFRQLTDFSISTLIYHGYMSSIFHGKVENTPVIIEACSRIPYRLVCREIKLLNDLNINNIVKIAALTRNSSLGIICLAYKLFDFQPWTEIVPQKCLPNLLFSLLTVLSEIHANDIFHGWVCRSSVYVNPDFKSIILGSFHAAAKIGDPAPLIPDHPCAPPKISEEDRRPDDIYSAALWFHHFISRSPKNRWINWTHSGLSRRWSAFFRKW</sequence>
<dbReference type="EMBL" id="MLAK01000893">
    <property type="protein sequence ID" value="OHT01820.1"/>
    <property type="molecule type" value="Genomic_DNA"/>
</dbReference>
<comment type="caution">
    <text evidence="1">The sequence shown here is derived from an EMBL/GenBank/DDBJ whole genome shotgun (WGS) entry which is preliminary data.</text>
</comment>
<dbReference type="VEuPathDB" id="TrichDB:TRFO_07382"/>
<proteinExistence type="predicted"/>
<gene>
    <name evidence="1" type="ORF">TRFO_07382</name>
</gene>
<dbReference type="AlphaFoldDB" id="A0A1J4JWB5"/>
<evidence type="ECO:0008006" key="3">
    <source>
        <dbReference type="Google" id="ProtNLM"/>
    </source>
</evidence>